<comment type="caution">
    <text evidence="2">The sequence shown here is derived from an EMBL/GenBank/DDBJ whole genome shotgun (WGS) entry which is preliminary data.</text>
</comment>
<dbReference type="Proteomes" id="UP000275267">
    <property type="component" value="Unassembled WGS sequence"/>
</dbReference>
<dbReference type="EMBL" id="PQIB02000008">
    <property type="protein sequence ID" value="RLN05155.1"/>
    <property type="molecule type" value="Genomic_DNA"/>
</dbReference>
<evidence type="ECO:0000313" key="3">
    <source>
        <dbReference type="Proteomes" id="UP000275267"/>
    </source>
</evidence>
<feature type="compositionally biased region" description="Basic residues" evidence="1">
    <location>
        <begin position="29"/>
        <end position="39"/>
    </location>
</feature>
<evidence type="ECO:0000256" key="1">
    <source>
        <dbReference type="SAM" id="MobiDB-lite"/>
    </source>
</evidence>
<accession>A0A3L6RMX9</accession>
<proteinExistence type="predicted"/>
<protein>
    <submittedName>
        <fullName evidence="2">Uncharacterized protein</fullName>
    </submittedName>
</protein>
<keyword evidence="3" id="KW-1185">Reference proteome</keyword>
<gene>
    <name evidence="2" type="ORF">C2845_PM13G21000</name>
</gene>
<reference evidence="3" key="1">
    <citation type="journal article" date="2019" name="Nat. Commun.">
        <title>The genome of broomcorn millet.</title>
        <authorList>
            <person name="Zou C."/>
            <person name="Miki D."/>
            <person name="Li D."/>
            <person name="Tang Q."/>
            <person name="Xiao L."/>
            <person name="Rajput S."/>
            <person name="Deng P."/>
            <person name="Jia W."/>
            <person name="Huang R."/>
            <person name="Zhang M."/>
            <person name="Sun Y."/>
            <person name="Hu J."/>
            <person name="Fu X."/>
            <person name="Schnable P.S."/>
            <person name="Li F."/>
            <person name="Zhang H."/>
            <person name="Feng B."/>
            <person name="Zhu X."/>
            <person name="Liu R."/>
            <person name="Schnable J.C."/>
            <person name="Zhu J.-K."/>
            <person name="Zhang H."/>
        </authorList>
    </citation>
    <scope>NUCLEOTIDE SEQUENCE [LARGE SCALE GENOMIC DNA]</scope>
</reference>
<organism evidence="2 3">
    <name type="scientific">Panicum miliaceum</name>
    <name type="common">Proso millet</name>
    <name type="synonym">Broomcorn millet</name>
    <dbReference type="NCBI Taxonomy" id="4540"/>
    <lineage>
        <taxon>Eukaryota</taxon>
        <taxon>Viridiplantae</taxon>
        <taxon>Streptophyta</taxon>
        <taxon>Embryophyta</taxon>
        <taxon>Tracheophyta</taxon>
        <taxon>Spermatophyta</taxon>
        <taxon>Magnoliopsida</taxon>
        <taxon>Liliopsida</taxon>
        <taxon>Poales</taxon>
        <taxon>Poaceae</taxon>
        <taxon>PACMAD clade</taxon>
        <taxon>Panicoideae</taxon>
        <taxon>Panicodae</taxon>
        <taxon>Paniceae</taxon>
        <taxon>Panicinae</taxon>
        <taxon>Panicum</taxon>
        <taxon>Panicum sect. Panicum</taxon>
    </lineage>
</organism>
<feature type="region of interest" description="Disordered" evidence="1">
    <location>
        <begin position="1"/>
        <end position="86"/>
    </location>
</feature>
<dbReference type="AlphaFoldDB" id="A0A3L6RMX9"/>
<feature type="compositionally biased region" description="Low complexity" evidence="1">
    <location>
        <begin position="43"/>
        <end position="52"/>
    </location>
</feature>
<feature type="compositionally biased region" description="Basic residues" evidence="1">
    <location>
        <begin position="62"/>
        <end position="86"/>
    </location>
</feature>
<evidence type="ECO:0000313" key="2">
    <source>
        <dbReference type="EMBL" id="RLN05155.1"/>
    </source>
</evidence>
<name>A0A3L6RMX9_PANMI</name>
<sequence length="86" mass="9734">MKKKYFAGSCYESEHESAADPLDGTSSAVRRRKSSKVRLKGIQSRGSGQGRRTVSRPVTCLRHCRQQHHAPRPRVAPPRRRPRGAR</sequence>